<dbReference type="InterPro" id="IPR001806">
    <property type="entry name" value="Small_GTPase"/>
</dbReference>
<evidence type="ECO:0000256" key="3">
    <source>
        <dbReference type="SAM" id="MobiDB-lite"/>
    </source>
</evidence>
<sequence length="1125" mass="123818">MDPLSITVSVFTLITISAQITGLVRQFRDEINVVDTTLNGIVNDVEGFQSVLESMKETIDQEDLRGTLQATGHVGSHWKNLSRSLSDGEGTLEQLRSLIISVNKSAKFLDAPRKHLRFKSAIAQIAEFREQIQSYRAALQISLSTIILWNQTTLQKSTDQIPDKVVPDLNKLYDEFRTLGTTLNSKIERLQSTVANAGYHAESELISMTNLKECVQSAADVVSTASTTLAPETSERASVKCGSDFGDVFRKESNEPMQRWISSNTVYEYEDAEAPAPDPSETSTGEALTEYQSDSDSDIEAELVRALFSNGKKRKKDGDLQGAARTLKNCLSRFPATSTYGSMSSSQATSITGVSKAELLELLTETYCLQGAWAEAKSTMKEKLTITEHQTGRKSERYLWDTYKLSEVMLKTKDYAEAHLHGRQSLRGFKKLREQGLDGYEKSLSLLILICSEQGNAEEEEAYTALLESHQSNMKDRYTDLGLGLGLTINEKAGDILDKEGATSYTKLLVALCKKEFGRKPLFMIGRGREGYNCIVILTSSPNDEGRKEEIARITGCTSRDEARHAGAAKAYDLLTSRLAKLRETVPIETATASSPVPDCSSDKEFYVTSAQAKTDLPPYTADATASSIAKPVPDILVSPTLDSAPFAAPIPSSFAYDVTVRRAASDSHAPWHKSSTKASSAFDGDPGAVDPWVPFQGNLDSKPSAHRRAASTTTRPTEWIAGDDQILAWPRQPPALTSRPVEAHFRKIEQTKSGAQPNVTFDTIESSVQKSNHSYLDPISPISRGFLSKTFSLQGRSKSDDANLTKKKSLRAMLLPSSLTRSPSLKQEDTILENDSAPVVTCPLCDQIISHLSAEGVSLHVNGCLDQSSSHTGEEIHPTFELPGSDPSFTTVELPAQMGPQSPIVSNKTPGESSRPLADPDALWDLHRAYSKRDLSMDKFEAGMPLQPSSMVYSRGTFQVSRRQVLLLGDPQCGKTWLSNAWCGGTFVEARPPVWIFTKVLDGTELILHDRNNTALEFIRDSMRRAYSGSPPVILLCFDISSVGSFENVERRWNHEADLYPRNVPKILVGCKKDLRTEAAGSVWRRDAYKMTAKINAKAYFETSAVTKEGLDALFSHVAQMPTR</sequence>
<dbReference type="InterPro" id="IPR031348">
    <property type="entry name" value="PigL_N"/>
</dbReference>
<dbReference type="Pfam" id="PF17111">
    <property type="entry name" value="PigL_N"/>
    <property type="match status" value="1"/>
</dbReference>
<keyword evidence="1" id="KW-0547">Nucleotide-binding</keyword>
<proteinExistence type="predicted"/>
<evidence type="ECO:0000259" key="5">
    <source>
        <dbReference type="Pfam" id="PF17111"/>
    </source>
</evidence>
<dbReference type="SMART" id="SM00174">
    <property type="entry name" value="RHO"/>
    <property type="match status" value="1"/>
</dbReference>
<evidence type="ECO:0000256" key="1">
    <source>
        <dbReference type="ARBA" id="ARBA00022741"/>
    </source>
</evidence>
<dbReference type="OrthoDB" id="195446at2759"/>
<dbReference type="Gene3D" id="1.25.40.10">
    <property type="entry name" value="Tetratricopeptide repeat domain"/>
    <property type="match status" value="1"/>
</dbReference>
<dbReference type="GO" id="GO:0003924">
    <property type="term" value="F:GTPase activity"/>
    <property type="evidence" value="ECO:0007669"/>
    <property type="project" value="InterPro"/>
</dbReference>
<feature type="signal peptide" evidence="4">
    <location>
        <begin position="1"/>
        <end position="18"/>
    </location>
</feature>
<accession>A0A9P5C4I9</accession>
<feature type="compositionally biased region" description="Polar residues" evidence="3">
    <location>
        <begin position="280"/>
        <end position="292"/>
    </location>
</feature>
<dbReference type="InterPro" id="IPR011990">
    <property type="entry name" value="TPR-like_helical_dom_sf"/>
</dbReference>
<evidence type="ECO:0000313" key="7">
    <source>
        <dbReference type="Proteomes" id="UP000758155"/>
    </source>
</evidence>
<dbReference type="InterPro" id="IPR027417">
    <property type="entry name" value="P-loop_NTPase"/>
</dbReference>
<dbReference type="Gene3D" id="3.40.50.300">
    <property type="entry name" value="P-loop containing nucleotide triphosphate hydrolases"/>
    <property type="match status" value="1"/>
</dbReference>
<gene>
    <name evidence="6" type="ORF">E8E12_010203</name>
</gene>
<reference evidence="6" key="1">
    <citation type="submission" date="2019-04" db="EMBL/GenBank/DDBJ databases">
        <title>Sequencing of skin fungus with MAO and IRED activity.</title>
        <authorList>
            <person name="Marsaioli A.J."/>
            <person name="Bonatto J.M.C."/>
            <person name="Reis Junior O."/>
        </authorList>
    </citation>
    <scope>NUCLEOTIDE SEQUENCE</scope>
    <source>
        <strain evidence="6">28M1</strain>
    </source>
</reference>
<evidence type="ECO:0000313" key="6">
    <source>
        <dbReference type="EMBL" id="KAF3043780.1"/>
    </source>
</evidence>
<dbReference type="PROSITE" id="PS51419">
    <property type="entry name" value="RAB"/>
    <property type="match status" value="1"/>
</dbReference>
<feature type="region of interest" description="Disordered" evidence="3">
    <location>
        <begin position="271"/>
        <end position="297"/>
    </location>
</feature>
<dbReference type="SUPFAM" id="SSF52540">
    <property type="entry name" value="P-loop containing nucleoside triphosphate hydrolases"/>
    <property type="match status" value="1"/>
</dbReference>
<dbReference type="Proteomes" id="UP000758155">
    <property type="component" value="Unassembled WGS sequence"/>
</dbReference>
<dbReference type="InterPro" id="IPR003578">
    <property type="entry name" value="Small_GTPase_Rho"/>
</dbReference>
<dbReference type="PRINTS" id="PR00449">
    <property type="entry name" value="RASTRNSFRMNG"/>
</dbReference>
<dbReference type="Pfam" id="PF00071">
    <property type="entry name" value="Ras"/>
    <property type="match status" value="1"/>
</dbReference>
<dbReference type="PANTHER" id="PTHR24072">
    <property type="entry name" value="RHO FAMILY GTPASE"/>
    <property type="match status" value="1"/>
</dbReference>
<dbReference type="SMART" id="SM00173">
    <property type="entry name" value="RAS"/>
    <property type="match status" value="1"/>
</dbReference>
<dbReference type="SMART" id="SM00175">
    <property type="entry name" value="RAB"/>
    <property type="match status" value="1"/>
</dbReference>
<evidence type="ECO:0000256" key="2">
    <source>
        <dbReference type="ARBA" id="ARBA00023134"/>
    </source>
</evidence>
<comment type="caution">
    <text evidence="6">The sequence shown here is derived from an EMBL/GenBank/DDBJ whole genome shotgun (WGS) entry which is preliminary data.</text>
</comment>
<feature type="chain" id="PRO_5040338130" description="Azaphilone pigments biosynthesis cluster protein L N-terminal domain-containing protein" evidence="4">
    <location>
        <begin position="19"/>
        <end position="1125"/>
    </location>
</feature>
<keyword evidence="7" id="KW-1185">Reference proteome</keyword>
<name>A0A9P5C4I9_9PLEO</name>
<evidence type="ECO:0000256" key="4">
    <source>
        <dbReference type="SAM" id="SignalP"/>
    </source>
</evidence>
<dbReference type="GO" id="GO:0007264">
    <property type="term" value="P:small GTPase-mediated signal transduction"/>
    <property type="evidence" value="ECO:0007669"/>
    <property type="project" value="InterPro"/>
</dbReference>
<feature type="domain" description="Azaphilone pigments biosynthesis cluster protein L N-terminal" evidence="5">
    <location>
        <begin position="1"/>
        <end position="180"/>
    </location>
</feature>
<dbReference type="GO" id="GO:0005525">
    <property type="term" value="F:GTP binding"/>
    <property type="evidence" value="ECO:0007669"/>
    <property type="project" value="UniProtKB-KW"/>
</dbReference>
<dbReference type="EMBL" id="SWKV01000011">
    <property type="protein sequence ID" value="KAF3043780.1"/>
    <property type="molecule type" value="Genomic_DNA"/>
</dbReference>
<feature type="region of interest" description="Disordered" evidence="3">
    <location>
        <begin position="695"/>
        <end position="718"/>
    </location>
</feature>
<dbReference type="AlphaFoldDB" id="A0A9P5C4I9"/>
<keyword evidence="2" id="KW-0342">GTP-binding</keyword>
<feature type="region of interest" description="Disordered" evidence="3">
    <location>
        <begin position="667"/>
        <end position="686"/>
    </location>
</feature>
<organism evidence="6 7">
    <name type="scientific">Didymella heteroderae</name>
    <dbReference type="NCBI Taxonomy" id="1769908"/>
    <lineage>
        <taxon>Eukaryota</taxon>
        <taxon>Fungi</taxon>
        <taxon>Dikarya</taxon>
        <taxon>Ascomycota</taxon>
        <taxon>Pezizomycotina</taxon>
        <taxon>Dothideomycetes</taxon>
        <taxon>Pleosporomycetidae</taxon>
        <taxon>Pleosporales</taxon>
        <taxon>Pleosporineae</taxon>
        <taxon>Didymellaceae</taxon>
        <taxon>Didymella</taxon>
    </lineage>
</organism>
<keyword evidence="4" id="KW-0732">Signal</keyword>
<protein>
    <recommendedName>
        <fullName evidence="5">Azaphilone pigments biosynthesis cluster protein L N-terminal domain-containing protein</fullName>
    </recommendedName>
</protein>